<dbReference type="PROSITE" id="PS50118">
    <property type="entry name" value="HMG_BOX_2"/>
    <property type="match status" value="1"/>
</dbReference>
<dbReference type="EMBL" id="CAJGYO010000003">
    <property type="protein sequence ID" value="CAD6218227.1"/>
    <property type="molecule type" value="Genomic_DNA"/>
</dbReference>
<dbReference type="Proteomes" id="UP000604825">
    <property type="component" value="Unassembled WGS sequence"/>
</dbReference>
<dbReference type="GO" id="GO:0003677">
    <property type="term" value="F:DNA binding"/>
    <property type="evidence" value="ECO:0007669"/>
    <property type="project" value="UniProtKB-UniRule"/>
</dbReference>
<dbReference type="PANTHER" id="PTHR46261:SF35">
    <property type="entry name" value="HIGH MOBILITY GROUP B PROTEIN 4-RELATED"/>
    <property type="match status" value="1"/>
</dbReference>
<feature type="compositionally biased region" description="Low complexity" evidence="5">
    <location>
        <begin position="22"/>
        <end position="37"/>
    </location>
</feature>
<dbReference type="InterPro" id="IPR009071">
    <property type="entry name" value="HMG_box_dom"/>
</dbReference>
<dbReference type="InterPro" id="IPR031061">
    <property type="entry name" value="HMGB_plant"/>
</dbReference>
<dbReference type="PANTHER" id="PTHR46261">
    <property type="entry name" value="HIGH MOBILITY GROUP B PROTEIN 4-RELATED"/>
    <property type="match status" value="1"/>
</dbReference>
<reference evidence="7" key="1">
    <citation type="submission" date="2020-10" db="EMBL/GenBank/DDBJ databases">
        <authorList>
            <person name="Han B."/>
            <person name="Lu T."/>
            <person name="Zhao Q."/>
            <person name="Huang X."/>
            <person name="Zhao Y."/>
        </authorList>
    </citation>
    <scope>NUCLEOTIDE SEQUENCE</scope>
</reference>
<evidence type="ECO:0000259" key="6">
    <source>
        <dbReference type="PROSITE" id="PS50118"/>
    </source>
</evidence>
<feature type="compositionally biased region" description="Polar residues" evidence="5">
    <location>
        <begin position="209"/>
        <end position="220"/>
    </location>
</feature>
<keyword evidence="2 4" id="KW-0238">DNA-binding</keyword>
<dbReference type="GO" id="GO:0005634">
    <property type="term" value="C:nucleus"/>
    <property type="evidence" value="ECO:0007669"/>
    <property type="project" value="UniProtKB-SubCell"/>
</dbReference>
<dbReference type="SUPFAM" id="SSF47095">
    <property type="entry name" value="HMG-box"/>
    <property type="match status" value="1"/>
</dbReference>
<evidence type="ECO:0000256" key="4">
    <source>
        <dbReference type="PROSITE-ProRule" id="PRU00267"/>
    </source>
</evidence>
<dbReference type="AlphaFoldDB" id="A0A811NAV3"/>
<keyword evidence="8" id="KW-1185">Reference proteome</keyword>
<sequence length="244" mass="27184">MHKATDRMGPRFPTHPKPSKQPPQASQRSRTPSGRQQHAARRAANGRRAPGSVTWQKIQIPRKCPPPLAFKSRPLLASFPLHSHQSNTDLHTVPCTHPNRQTLVAIRPQGLEMKARARSSGGDSRLSVRKSKAEKDPNKPKRPPSAFFVFMEEFRKDYKEKHPNVKQVSVIGKAGGDKWKSLSDAEKAPYVSKAEKLKAEYTKKIDAYNNKQSGGPTASGDSDKSKSEVNDEDEEVRESKSSES</sequence>
<keyword evidence="3 4" id="KW-0539">Nucleus</keyword>
<evidence type="ECO:0000313" key="7">
    <source>
        <dbReference type="EMBL" id="CAD6218227.1"/>
    </source>
</evidence>
<dbReference type="InterPro" id="IPR036910">
    <property type="entry name" value="HMG_box_dom_sf"/>
</dbReference>
<evidence type="ECO:0000256" key="1">
    <source>
        <dbReference type="ARBA" id="ARBA00004123"/>
    </source>
</evidence>
<comment type="caution">
    <text evidence="7">The sequence shown here is derived from an EMBL/GenBank/DDBJ whole genome shotgun (WGS) entry which is preliminary data.</text>
</comment>
<evidence type="ECO:0000313" key="8">
    <source>
        <dbReference type="Proteomes" id="UP000604825"/>
    </source>
</evidence>
<dbReference type="Gene3D" id="1.10.30.10">
    <property type="entry name" value="High mobility group box domain"/>
    <property type="match status" value="1"/>
</dbReference>
<dbReference type="CDD" id="cd22005">
    <property type="entry name" value="HMG-box_AtHMGB1-like"/>
    <property type="match status" value="1"/>
</dbReference>
<evidence type="ECO:0000256" key="5">
    <source>
        <dbReference type="SAM" id="MobiDB-lite"/>
    </source>
</evidence>
<dbReference type="SMART" id="SM00398">
    <property type="entry name" value="HMG"/>
    <property type="match status" value="1"/>
</dbReference>
<feature type="region of interest" description="Disordered" evidence="5">
    <location>
        <begin position="110"/>
        <end position="144"/>
    </location>
</feature>
<feature type="domain" description="HMG box" evidence="6">
    <location>
        <begin position="140"/>
        <end position="209"/>
    </location>
</feature>
<dbReference type="Pfam" id="PF00505">
    <property type="entry name" value="HMG_box"/>
    <property type="match status" value="1"/>
</dbReference>
<comment type="subcellular location">
    <subcellularLocation>
        <location evidence="1">Nucleus</location>
    </subcellularLocation>
</comment>
<feature type="region of interest" description="Disordered" evidence="5">
    <location>
        <begin position="1"/>
        <end position="66"/>
    </location>
</feature>
<name>A0A811NAV3_9POAL</name>
<protein>
    <recommendedName>
        <fullName evidence="6">HMG box domain-containing protein</fullName>
    </recommendedName>
</protein>
<evidence type="ECO:0000256" key="3">
    <source>
        <dbReference type="ARBA" id="ARBA00023242"/>
    </source>
</evidence>
<accession>A0A811NAV3</accession>
<organism evidence="7 8">
    <name type="scientific">Miscanthus lutarioriparius</name>
    <dbReference type="NCBI Taxonomy" id="422564"/>
    <lineage>
        <taxon>Eukaryota</taxon>
        <taxon>Viridiplantae</taxon>
        <taxon>Streptophyta</taxon>
        <taxon>Embryophyta</taxon>
        <taxon>Tracheophyta</taxon>
        <taxon>Spermatophyta</taxon>
        <taxon>Magnoliopsida</taxon>
        <taxon>Liliopsida</taxon>
        <taxon>Poales</taxon>
        <taxon>Poaceae</taxon>
        <taxon>PACMAD clade</taxon>
        <taxon>Panicoideae</taxon>
        <taxon>Andropogonodae</taxon>
        <taxon>Andropogoneae</taxon>
        <taxon>Saccharinae</taxon>
        <taxon>Miscanthus</taxon>
    </lineage>
</organism>
<gene>
    <name evidence="7" type="ORF">NCGR_LOCUS12146</name>
</gene>
<dbReference type="OrthoDB" id="1925847at2759"/>
<proteinExistence type="predicted"/>
<feature type="region of interest" description="Disordered" evidence="5">
    <location>
        <begin position="205"/>
        <end position="244"/>
    </location>
</feature>
<evidence type="ECO:0000256" key="2">
    <source>
        <dbReference type="ARBA" id="ARBA00023125"/>
    </source>
</evidence>
<feature type="DNA-binding region" description="HMG box" evidence="4">
    <location>
        <begin position="140"/>
        <end position="209"/>
    </location>
</feature>